<dbReference type="EMBL" id="JARJCM010000201">
    <property type="protein sequence ID" value="KAJ7022820.1"/>
    <property type="molecule type" value="Genomic_DNA"/>
</dbReference>
<name>A0AAD6WRZ2_9AGAR</name>
<evidence type="ECO:0000313" key="3">
    <source>
        <dbReference type="Proteomes" id="UP001218188"/>
    </source>
</evidence>
<feature type="region of interest" description="Disordered" evidence="1">
    <location>
        <begin position="29"/>
        <end position="64"/>
    </location>
</feature>
<evidence type="ECO:0000313" key="2">
    <source>
        <dbReference type="EMBL" id="KAJ7022820.1"/>
    </source>
</evidence>
<feature type="compositionally biased region" description="Polar residues" evidence="1">
    <location>
        <begin position="32"/>
        <end position="45"/>
    </location>
</feature>
<dbReference type="Proteomes" id="UP001218188">
    <property type="component" value="Unassembled WGS sequence"/>
</dbReference>
<accession>A0AAD6WRZ2</accession>
<gene>
    <name evidence="2" type="ORF">C8F04DRAFT_1240554</name>
</gene>
<protein>
    <submittedName>
        <fullName evidence="2">Uncharacterized protein</fullName>
    </submittedName>
</protein>
<comment type="caution">
    <text evidence="2">The sequence shown here is derived from an EMBL/GenBank/DDBJ whole genome shotgun (WGS) entry which is preliminary data.</text>
</comment>
<sequence>MGAGTVPGMFAETRQISLTWVTRVKDPLHSSAEPSSVELNVSDSDSAPKRITFGQSVGKRRGGINRGLNKRQACIRASSTQMDGNFDIAVVETYRRAVIRGALSRGPGKSRGVPCRGVPAVAVLACPGLRLTQSRH</sequence>
<organism evidence="2 3">
    <name type="scientific">Mycena alexandri</name>
    <dbReference type="NCBI Taxonomy" id="1745969"/>
    <lineage>
        <taxon>Eukaryota</taxon>
        <taxon>Fungi</taxon>
        <taxon>Dikarya</taxon>
        <taxon>Basidiomycota</taxon>
        <taxon>Agaricomycotina</taxon>
        <taxon>Agaricomycetes</taxon>
        <taxon>Agaricomycetidae</taxon>
        <taxon>Agaricales</taxon>
        <taxon>Marasmiineae</taxon>
        <taxon>Mycenaceae</taxon>
        <taxon>Mycena</taxon>
    </lineage>
</organism>
<proteinExistence type="predicted"/>
<reference evidence="2" key="1">
    <citation type="submission" date="2023-03" db="EMBL/GenBank/DDBJ databases">
        <title>Massive genome expansion in bonnet fungi (Mycena s.s.) driven by repeated elements and novel gene families across ecological guilds.</title>
        <authorList>
            <consortium name="Lawrence Berkeley National Laboratory"/>
            <person name="Harder C.B."/>
            <person name="Miyauchi S."/>
            <person name="Viragh M."/>
            <person name="Kuo A."/>
            <person name="Thoen E."/>
            <person name="Andreopoulos B."/>
            <person name="Lu D."/>
            <person name="Skrede I."/>
            <person name="Drula E."/>
            <person name="Henrissat B."/>
            <person name="Morin E."/>
            <person name="Kohler A."/>
            <person name="Barry K."/>
            <person name="LaButti K."/>
            <person name="Morin E."/>
            <person name="Salamov A."/>
            <person name="Lipzen A."/>
            <person name="Mereny Z."/>
            <person name="Hegedus B."/>
            <person name="Baldrian P."/>
            <person name="Stursova M."/>
            <person name="Weitz H."/>
            <person name="Taylor A."/>
            <person name="Grigoriev I.V."/>
            <person name="Nagy L.G."/>
            <person name="Martin F."/>
            <person name="Kauserud H."/>
        </authorList>
    </citation>
    <scope>NUCLEOTIDE SEQUENCE</scope>
    <source>
        <strain evidence="2">CBHHK200</strain>
    </source>
</reference>
<keyword evidence="3" id="KW-1185">Reference proteome</keyword>
<evidence type="ECO:0000256" key="1">
    <source>
        <dbReference type="SAM" id="MobiDB-lite"/>
    </source>
</evidence>
<dbReference type="AlphaFoldDB" id="A0AAD6WRZ2"/>